<dbReference type="Pfam" id="PF00015">
    <property type="entry name" value="MCPsignal"/>
    <property type="match status" value="1"/>
</dbReference>
<comment type="caution">
    <text evidence="7">The sequence shown here is derived from an EMBL/GenBank/DDBJ whole genome shotgun (WGS) entry which is preliminary data.</text>
</comment>
<dbReference type="InterPro" id="IPR052155">
    <property type="entry name" value="Biofilm_reg_signaling"/>
</dbReference>
<dbReference type="InterPro" id="IPR004089">
    <property type="entry name" value="MCPsignal_dom"/>
</dbReference>
<evidence type="ECO:0000313" key="7">
    <source>
        <dbReference type="EMBL" id="KAA1174206.1"/>
    </source>
</evidence>
<evidence type="ECO:0000256" key="2">
    <source>
        <dbReference type="PROSITE-ProRule" id="PRU00284"/>
    </source>
</evidence>
<dbReference type="CDD" id="cd00130">
    <property type="entry name" value="PAS"/>
    <property type="match status" value="4"/>
</dbReference>
<dbReference type="Gene3D" id="1.10.287.950">
    <property type="entry name" value="Methyl-accepting chemotaxis protein"/>
    <property type="match status" value="1"/>
</dbReference>
<dbReference type="SUPFAM" id="SSF58104">
    <property type="entry name" value="Methyl-accepting chemotaxis protein (MCP) signaling domain"/>
    <property type="match status" value="1"/>
</dbReference>
<dbReference type="Pfam" id="PF13426">
    <property type="entry name" value="PAS_9"/>
    <property type="match status" value="2"/>
</dbReference>
<evidence type="ECO:0000259" key="5">
    <source>
        <dbReference type="PROSITE" id="PS50112"/>
    </source>
</evidence>
<dbReference type="SMART" id="SM00091">
    <property type="entry name" value="PAS"/>
    <property type="match status" value="4"/>
</dbReference>
<dbReference type="InterPro" id="IPR035965">
    <property type="entry name" value="PAS-like_dom_sf"/>
</dbReference>
<evidence type="ECO:0000313" key="8">
    <source>
        <dbReference type="Proteomes" id="UP000323161"/>
    </source>
</evidence>
<protein>
    <submittedName>
        <fullName evidence="7">PAS domain S-box protein</fullName>
    </submittedName>
</protein>
<dbReference type="SUPFAM" id="SSF55785">
    <property type="entry name" value="PYP-like sensor domain (PAS domain)"/>
    <property type="match status" value="4"/>
</dbReference>
<feature type="domain" description="PAS" evidence="5">
    <location>
        <begin position="125"/>
        <end position="179"/>
    </location>
</feature>
<dbReference type="SMART" id="SM00086">
    <property type="entry name" value="PAC"/>
    <property type="match status" value="4"/>
</dbReference>
<evidence type="ECO:0000256" key="1">
    <source>
        <dbReference type="ARBA" id="ARBA00023224"/>
    </source>
</evidence>
<dbReference type="PRINTS" id="PR00260">
    <property type="entry name" value="CHEMTRNSDUCR"/>
</dbReference>
<dbReference type="Pfam" id="PF00989">
    <property type="entry name" value="PAS"/>
    <property type="match status" value="1"/>
</dbReference>
<keyword evidence="8" id="KW-1185">Reference proteome</keyword>
<dbReference type="GO" id="GO:0004888">
    <property type="term" value="F:transmembrane signaling receptor activity"/>
    <property type="evidence" value="ECO:0007669"/>
    <property type="project" value="InterPro"/>
</dbReference>
<dbReference type="InterPro" id="IPR000700">
    <property type="entry name" value="PAS-assoc_C"/>
</dbReference>
<dbReference type="SMART" id="SM00283">
    <property type="entry name" value="MA"/>
    <property type="match status" value="1"/>
</dbReference>
<dbReference type="Proteomes" id="UP000323161">
    <property type="component" value="Unassembled WGS sequence"/>
</dbReference>
<feature type="domain" description="PAC" evidence="6">
    <location>
        <begin position="321"/>
        <end position="375"/>
    </location>
</feature>
<dbReference type="AlphaFoldDB" id="A0A5B0VHY4"/>
<sequence>MLFGNNHLKQVLEQALDAVVSIDEKNCVTFFNAAAEKLWGYDRKEVIGNNVKMLVPTDIQGKHDSYVQTNRDTGQDKIVGTSRDVLMTRKDGSQLWANLALSKVVQGKSITYTAFVRDITAERASREIINQTLEQALDAVVTIDEHNNITFANSAAEQLWGYDRSEIIGQNVKMLVPADIRDRHDDLVNANRKTGVDKIVGTTREVPIFRKDGDRRWASLSLSKIRLDDRILYTAFLKDVTEEVARRDEFRMLSMVANETDNAVIITNPDKRIVYVNQGFSQLTGYTLEEVEGKKPGDLLQGPHTDQSTVNQIRHKLSRNEPFYDEILNYDRNNNPYWVSLAINPVFDDKGTLTHYISIQANVTETKEQSLEFTRRFEAISQSNGVGEWALDGKLTHANPYMVEHLGDPNEQALLARARNLRDIVGADIFNRVLQGEQLQGSFSIEDPQGREHWFDSTVCPIADFEGNVRYIVTYGIDINSKMEASKVTDEEMALVLSSSNEISKIVSVINEISGQTNLLALNAAIEAARAGEAGRGFAVVADEVRQLAQRSTQSADEINRLVAETTQRVEDLANSLRRLNDVSSDELSAARKQAGPD</sequence>
<dbReference type="InterPro" id="IPR004090">
    <property type="entry name" value="Chemotax_Me-accpt_rcpt"/>
</dbReference>
<organism evidence="7 8">
    <name type="scientific">Marinobacter salinexigens</name>
    <dbReference type="NCBI Taxonomy" id="2919747"/>
    <lineage>
        <taxon>Bacteria</taxon>
        <taxon>Pseudomonadati</taxon>
        <taxon>Pseudomonadota</taxon>
        <taxon>Gammaproteobacteria</taxon>
        <taxon>Pseudomonadales</taxon>
        <taxon>Marinobacteraceae</taxon>
        <taxon>Marinobacter</taxon>
    </lineage>
</organism>
<dbReference type="EMBL" id="VTUU01000003">
    <property type="protein sequence ID" value="KAA1174206.1"/>
    <property type="molecule type" value="Genomic_DNA"/>
</dbReference>
<dbReference type="NCBIfam" id="TIGR00229">
    <property type="entry name" value="sensory_box"/>
    <property type="match status" value="3"/>
</dbReference>
<feature type="domain" description="PAS" evidence="5">
    <location>
        <begin position="4"/>
        <end position="58"/>
    </location>
</feature>
<dbReference type="InterPro" id="IPR013767">
    <property type="entry name" value="PAS_fold"/>
</dbReference>
<reference evidence="7 8" key="1">
    <citation type="submission" date="2019-08" db="EMBL/GenBank/DDBJ databases">
        <title>Marinobacter ZYF650 sp. nov., a marine bacterium isolated from seawater of the Mariana trench.</title>
        <authorList>
            <person name="Ahmad W."/>
        </authorList>
    </citation>
    <scope>NUCLEOTIDE SEQUENCE [LARGE SCALE GENOMIC DNA]</scope>
    <source>
        <strain evidence="7 8">ZYF650</strain>
    </source>
</reference>
<feature type="domain" description="PAC" evidence="6">
    <location>
        <begin position="202"/>
        <end position="252"/>
    </location>
</feature>
<dbReference type="InterPro" id="IPR001610">
    <property type="entry name" value="PAC"/>
</dbReference>
<feature type="domain" description="PAC" evidence="6">
    <location>
        <begin position="81"/>
        <end position="131"/>
    </location>
</feature>
<evidence type="ECO:0000259" key="4">
    <source>
        <dbReference type="PROSITE" id="PS50111"/>
    </source>
</evidence>
<dbReference type="PROSITE" id="PS50111">
    <property type="entry name" value="CHEMOTAXIS_TRANSDUC_2"/>
    <property type="match status" value="1"/>
</dbReference>
<dbReference type="RefSeq" id="WP_149599771.1">
    <property type="nucleotide sequence ID" value="NZ_VTUU01000003.1"/>
</dbReference>
<evidence type="ECO:0000256" key="3">
    <source>
        <dbReference type="SAM" id="Coils"/>
    </source>
</evidence>
<feature type="domain" description="PAS" evidence="5">
    <location>
        <begin position="249"/>
        <end position="320"/>
    </location>
</feature>
<dbReference type="PROSITE" id="PS50113">
    <property type="entry name" value="PAC"/>
    <property type="match status" value="4"/>
</dbReference>
<feature type="coiled-coil region" evidence="3">
    <location>
        <begin position="556"/>
        <end position="583"/>
    </location>
</feature>
<evidence type="ECO:0000259" key="6">
    <source>
        <dbReference type="PROSITE" id="PS50113"/>
    </source>
</evidence>
<dbReference type="PANTHER" id="PTHR44757:SF2">
    <property type="entry name" value="BIOFILM ARCHITECTURE MAINTENANCE PROTEIN MBAA"/>
    <property type="match status" value="1"/>
</dbReference>
<dbReference type="GO" id="GO:0006935">
    <property type="term" value="P:chemotaxis"/>
    <property type="evidence" value="ECO:0007669"/>
    <property type="project" value="InterPro"/>
</dbReference>
<feature type="domain" description="Methyl-accepting transducer" evidence="4">
    <location>
        <begin position="491"/>
        <end position="579"/>
    </location>
</feature>
<name>A0A5B0VHY4_9GAMM</name>
<dbReference type="InterPro" id="IPR000014">
    <property type="entry name" value="PAS"/>
</dbReference>
<keyword evidence="3" id="KW-0175">Coiled coil</keyword>
<proteinExistence type="predicted"/>
<dbReference type="Gene3D" id="3.30.450.20">
    <property type="entry name" value="PAS domain"/>
    <property type="match status" value="4"/>
</dbReference>
<dbReference type="GO" id="GO:0006355">
    <property type="term" value="P:regulation of DNA-templated transcription"/>
    <property type="evidence" value="ECO:0007669"/>
    <property type="project" value="InterPro"/>
</dbReference>
<dbReference type="GO" id="GO:0016020">
    <property type="term" value="C:membrane"/>
    <property type="evidence" value="ECO:0007669"/>
    <property type="project" value="InterPro"/>
</dbReference>
<gene>
    <name evidence="7" type="ORF">FWJ25_08140</name>
</gene>
<dbReference type="PROSITE" id="PS50112">
    <property type="entry name" value="PAS"/>
    <property type="match status" value="3"/>
</dbReference>
<dbReference type="PANTHER" id="PTHR44757">
    <property type="entry name" value="DIGUANYLATE CYCLASE DGCP"/>
    <property type="match status" value="1"/>
</dbReference>
<keyword evidence="1 2" id="KW-0807">Transducer</keyword>
<feature type="domain" description="PAC" evidence="6">
    <location>
        <begin position="439"/>
        <end position="491"/>
    </location>
</feature>
<accession>A0A5B0VHY4</accession>
<dbReference type="GO" id="GO:0007165">
    <property type="term" value="P:signal transduction"/>
    <property type="evidence" value="ECO:0007669"/>
    <property type="project" value="UniProtKB-KW"/>
</dbReference>